<organism evidence="1 2">
    <name type="scientific">Stichopus japonicus</name>
    <name type="common">Sea cucumber</name>
    <dbReference type="NCBI Taxonomy" id="307972"/>
    <lineage>
        <taxon>Eukaryota</taxon>
        <taxon>Metazoa</taxon>
        <taxon>Echinodermata</taxon>
        <taxon>Eleutherozoa</taxon>
        <taxon>Echinozoa</taxon>
        <taxon>Holothuroidea</taxon>
        <taxon>Aspidochirotacea</taxon>
        <taxon>Aspidochirotida</taxon>
        <taxon>Stichopodidae</taxon>
        <taxon>Apostichopus</taxon>
    </lineage>
</organism>
<proteinExistence type="predicted"/>
<sequence>MTDSISFSDYRLWNCLLPSSIPVGPSLSTLKSRAVNVFWTPDTNKAGERYKLDLDSGLWQHEHDINTDAVLKYTQTF</sequence>
<name>A0A2G8JZV4_STIJA</name>
<gene>
    <name evidence="1" type="ORF">BSL78_21873</name>
</gene>
<dbReference type="AlphaFoldDB" id="A0A2G8JZV4"/>
<reference evidence="1 2" key="1">
    <citation type="journal article" date="2017" name="PLoS Biol.">
        <title>The sea cucumber genome provides insights into morphological evolution and visceral regeneration.</title>
        <authorList>
            <person name="Zhang X."/>
            <person name="Sun L."/>
            <person name="Yuan J."/>
            <person name="Sun Y."/>
            <person name="Gao Y."/>
            <person name="Zhang L."/>
            <person name="Li S."/>
            <person name="Dai H."/>
            <person name="Hamel J.F."/>
            <person name="Liu C."/>
            <person name="Yu Y."/>
            <person name="Liu S."/>
            <person name="Lin W."/>
            <person name="Guo K."/>
            <person name="Jin S."/>
            <person name="Xu P."/>
            <person name="Storey K.B."/>
            <person name="Huan P."/>
            <person name="Zhang T."/>
            <person name="Zhou Y."/>
            <person name="Zhang J."/>
            <person name="Lin C."/>
            <person name="Li X."/>
            <person name="Xing L."/>
            <person name="Huo D."/>
            <person name="Sun M."/>
            <person name="Wang L."/>
            <person name="Mercier A."/>
            <person name="Li F."/>
            <person name="Yang H."/>
            <person name="Xiang J."/>
        </authorList>
    </citation>
    <scope>NUCLEOTIDE SEQUENCE [LARGE SCALE GENOMIC DNA]</scope>
    <source>
        <strain evidence="1">Shaxun</strain>
        <tissue evidence="1">Muscle</tissue>
    </source>
</reference>
<protein>
    <submittedName>
        <fullName evidence="1">Uncharacterized protein</fullName>
    </submittedName>
</protein>
<dbReference type="Proteomes" id="UP000230750">
    <property type="component" value="Unassembled WGS sequence"/>
</dbReference>
<dbReference type="EMBL" id="MRZV01001034">
    <property type="protein sequence ID" value="PIK41278.1"/>
    <property type="molecule type" value="Genomic_DNA"/>
</dbReference>
<evidence type="ECO:0000313" key="1">
    <source>
        <dbReference type="EMBL" id="PIK41278.1"/>
    </source>
</evidence>
<dbReference type="OrthoDB" id="10598211at2759"/>
<evidence type="ECO:0000313" key="2">
    <source>
        <dbReference type="Proteomes" id="UP000230750"/>
    </source>
</evidence>
<accession>A0A2G8JZV4</accession>
<keyword evidence="2" id="KW-1185">Reference proteome</keyword>
<comment type="caution">
    <text evidence="1">The sequence shown here is derived from an EMBL/GenBank/DDBJ whole genome shotgun (WGS) entry which is preliminary data.</text>
</comment>